<name>A0AAV7TSK1_PLEWA</name>
<dbReference type="EMBL" id="JANPWB010000006">
    <property type="protein sequence ID" value="KAJ1179205.1"/>
    <property type="molecule type" value="Genomic_DNA"/>
</dbReference>
<feature type="compositionally biased region" description="Low complexity" evidence="1">
    <location>
        <begin position="20"/>
        <end position="34"/>
    </location>
</feature>
<evidence type="ECO:0000256" key="1">
    <source>
        <dbReference type="SAM" id="MobiDB-lite"/>
    </source>
</evidence>
<organism evidence="2 3">
    <name type="scientific">Pleurodeles waltl</name>
    <name type="common">Iberian ribbed newt</name>
    <dbReference type="NCBI Taxonomy" id="8319"/>
    <lineage>
        <taxon>Eukaryota</taxon>
        <taxon>Metazoa</taxon>
        <taxon>Chordata</taxon>
        <taxon>Craniata</taxon>
        <taxon>Vertebrata</taxon>
        <taxon>Euteleostomi</taxon>
        <taxon>Amphibia</taxon>
        <taxon>Batrachia</taxon>
        <taxon>Caudata</taxon>
        <taxon>Salamandroidea</taxon>
        <taxon>Salamandridae</taxon>
        <taxon>Pleurodelinae</taxon>
        <taxon>Pleurodeles</taxon>
    </lineage>
</organism>
<gene>
    <name evidence="2" type="ORF">NDU88_004441</name>
</gene>
<comment type="caution">
    <text evidence="2">The sequence shown here is derived from an EMBL/GenBank/DDBJ whole genome shotgun (WGS) entry which is preliminary data.</text>
</comment>
<proteinExistence type="predicted"/>
<sequence length="128" mass="13730">MRPRPRAGLPSACRSDSPDSSLTGLLQGAAGSAAGPPPARTLQDTRSGPGNHGFFIGPVGVRRTGPLHPLCSSSPLDWCLPALHAAGAYPQILRYFRPRGSRQLSDRGENLRILWCQCLHGRGMQARH</sequence>
<reference evidence="2" key="1">
    <citation type="journal article" date="2022" name="bioRxiv">
        <title>Sequencing and chromosome-scale assembly of the giantPleurodeles waltlgenome.</title>
        <authorList>
            <person name="Brown T."/>
            <person name="Elewa A."/>
            <person name="Iarovenko S."/>
            <person name="Subramanian E."/>
            <person name="Araus A.J."/>
            <person name="Petzold A."/>
            <person name="Susuki M."/>
            <person name="Suzuki K.-i.T."/>
            <person name="Hayashi T."/>
            <person name="Toyoda A."/>
            <person name="Oliveira C."/>
            <person name="Osipova E."/>
            <person name="Leigh N.D."/>
            <person name="Simon A."/>
            <person name="Yun M.H."/>
        </authorList>
    </citation>
    <scope>NUCLEOTIDE SEQUENCE</scope>
    <source>
        <strain evidence="2">20211129_DDA</strain>
        <tissue evidence="2">Liver</tissue>
    </source>
</reference>
<evidence type="ECO:0000313" key="2">
    <source>
        <dbReference type="EMBL" id="KAJ1179205.1"/>
    </source>
</evidence>
<keyword evidence="3" id="KW-1185">Reference proteome</keyword>
<dbReference type="Proteomes" id="UP001066276">
    <property type="component" value="Chromosome 3_2"/>
</dbReference>
<evidence type="ECO:0000313" key="3">
    <source>
        <dbReference type="Proteomes" id="UP001066276"/>
    </source>
</evidence>
<feature type="region of interest" description="Disordered" evidence="1">
    <location>
        <begin position="1"/>
        <end position="56"/>
    </location>
</feature>
<accession>A0AAV7TSK1</accession>
<protein>
    <submittedName>
        <fullName evidence="2">Uncharacterized protein</fullName>
    </submittedName>
</protein>
<dbReference type="AlphaFoldDB" id="A0AAV7TSK1"/>